<dbReference type="InParanoid" id="A0A1Y2PFM7"/>
<feature type="chain" id="PRO_5012418013" description="Secreted protein" evidence="1">
    <location>
        <begin position="26"/>
        <end position="139"/>
    </location>
</feature>
<dbReference type="AlphaFoldDB" id="A0A1Y2PFM7"/>
<proteinExistence type="predicted"/>
<evidence type="ECO:0000256" key="1">
    <source>
        <dbReference type="SAM" id="SignalP"/>
    </source>
</evidence>
<name>A0A1Y2PFM7_9FLAO</name>
<evidence type="ECO:0008006" key="4">
    <source>
        <dbReference type="Google" id="ProtNLM"/>
    </source>
</evidence>
<dbReference type="NCBIfam" id="NF047658">
    <property type="entry name" value="HYC_CC_PP"/>
    <property type="match status" value="1"/>
</dbReference>
<feature type="signal peptide" evidence="1">
    <location>
        <begin position="1"/>
        <end position="25"/>
    </location>
</feature>
<gene>
    <name evidence="2" type="ORF">WH52_01220</name>
</gene>
<dbReference type="RefSeq" id="WP_086029097.1">
    <property type="nucleotide sequence ID" value="NZ_LAPZ01000001.1"/>
</dbReference>
<dbReference type="STRING" id="1635173.WH52_01220"/>
<dbReference type="Pfam" id="PF26622">
    <property type="entry name" value="DUF8199"/>
    <property type="match status" value="1"/>
</dbReference>
<sequence length="139" mass="15702">MKKAFNKIAAILMAFVVLFSTMSFTISSHFCGDNLVGVSYFSKAKSCGMEMEKMATLDGCSVSKKNCCNDTIDFIEGQDTLKKSSFDSLSFEQQLFVTSFYYSYINLFNTLHDKVVPFKDYAPPLIVKDIQVLDEVYLI</sequence>
<dbReference type="InterPro" id="IPR058060">
    <property type="entry name" value="HYC_CC_PP"/>
</dbReference>
<comment type="caution">
    <text evidence="2">The sequence shown here is derived from an EMBL/GenBank/DDBJ whole genome shotgun (WGS) entry which is preliminary data.</text>
</comment>
<keyword evidence="1" id="KW-0732">Signal</keyword>
<accession>A0A1Y2PFM7</accession>
<protein>
    <recommendedName>
        <fullName evidence="4">Secreted protein</fullName>
    </recommendedName>
</protein>
<reference evidence="2 3" key="1">
    <citation type="submission" date="2015-03" db="EMBL/GenBank/DDBJ databases">
        <title>Genome sequence of Tenacibaculum sp. S2-2, isolated from intestinal microbiota of sea cucumber, Apostichopus japonicas.</title>
        <authorList>
            <person name="Shao Z."/>
            <person name="Wang L."/>
            <person name="Li X."/>
        </authorList>
    </citation>
    <scope>NUCLEOTIDE SEQUENCE [LARGE SCALE GENOMIC DNA]</scope>
    <source>
        <strain evidence="2 3">S2-2</strain>
    </source>
</reference>
<evidence type="ECO:0000313" key="2">
    <source>
        <dbReference type="EMBL" id="OSY89293.1"/>
    </source>
</evidence>
<evidence type="ECO:0000313" key="3">
    <source>
        <dbReference type="Proteomes" id="UP000194221"/>
    </source>
</evidence>
<keyword evidence="3" id="KW-1185">Reference proteome</keyword>
<organism evidence="2 3">
    <name type="scientific">Tenacibaculum holothuriorum</name>
    <dbReference type="NCBI Taxonomy" id="1635173"/>
    <lineage>
        <taxon>Bacteria</taxon>
        <taxon>Pseudomonadati</taxon>
        <taxon>Bacteroidota</taxon>
        <taxon>Flavobacteriia</taxon>
        <taxon>Flavobacteriales</taxon>
        <taxon>Flavobacteriaceae</taxon>
        <taxon>Tenacibaculum</taxon>
    </lineage>
</organism>
<dbReference type="InterPro" id="IPR058512">
    <property type="entry name" value="DUF8199"/>
</dbReference>
<dbReference type="Proteomes" id="UP000194221">
    <property type="component" value="Unassembled WGS sequence"/>
</dbReference>
<dbReference type="OrthoDB" id="1493875at2"/>
<dbReference type="EMBL" id="LAPZ01000001">
    <property type="protein sequence ID" value="OSY89293.1"/>
    <property type="molecule type" value="Genomic_DNA"/>
</dbReference>